<dbReference type="Gramene" id="GBG79897">
    <property type="protein sequence ID" value="GBG79897"/>
    <property type="gene ID" value="CBR_g30162"/>
</dbReference>
<feature type="region of interest" description="Disordered" evidence="1">
    <location>
        <begin position="401"/>
        <end position="436"/>
    </location>
</feature>
<evidence type="ECO:0000313" key="4">
    <source>
        <dbReference type="Proteomes" id="UP000265515"/>
    </source>
</evidence>
<dbReference type="InterPro" id="IPR012337">
    <property type="entry name" value="RNaseH-like_sf"/>
</dbReference>
<name>A0A388LC43_CHABU</name>
<feature type="compositionally biased region" description="Acidic residues" evidence="1">
    <location>
        <begin position="628"/>
        <end position="637"/>
    </location>
</feature>
<proteinExistence type="predicted"/>
<organism evidence="3 4">
    <name type="scientific">Chara braunii</name>
    <name type="common">Braun's stonewort</name>
    <dbReference type="NCBI Taxonomy" id="69332"/>
    <lineage>
        <taxon>Eukaryota</taxon>
        <taxon>Viridiplantae</taxon>
        <taxon>Streptophyta</taxon>
        <taxon>Charophyceae</taxon>
        <taxon>Charales</taxon>
        <taxon>Characeae</taxon>
        <taxon>Chara</taxon>
    </lineage>
</organism>
<feature type="compositionally biased region" description="Basic residues" evidence="1">
    <location>
        <begin position="568"/>
        <end position="580"/>
    </location>
</feature>
<dbReference type="Pfam" id="PF05699">
    <property type="entry name" value="Dimer_Tnp_hAT"/>
    <property type="match status" value="1"/>
</dbReference>
<gene>
    <name evidence="3" type="ORF">CBR_g30162</name>
</gene>
<feature type="compositionally biased region" description="Basic and acidic residues" evidence="1">
    <location>
        <begin position="251"/>
        <end position="265"/>
    </location>
</feature>
<evidence type="ECO:0000256" key="1">
    <source>
        <dbReference type="SAM" id="MobiDB-lite"/>
    </source>
</evidence>
<dbReference type="EMBL" id="BFEA01000331">
    <property type="protein sequence ID" value="GBG79897.1"/>
    <property type="molecule type" value="Genomic_DNA"/>
</dbReference>
<dbReference type="AlphaFoldDB" id="A0A388LC43"/>
<dbReference type="STRING" id="69332.A0A388LC43"/>
<reference evidence="3 4" key="1">
    <citation type="journal article" date="2018" name="Cell">
        <title>The Chara Genome: Secondary Complexity and Implications for Plant Terrestrialization.</title>
        <authorList>
            <person name="Nishiyama T."/>
            <person name="Sakayama H."/>
            <person name="Vries J.D."/>
            <person name="Buschmann H."/>
            <person name="Saint-Marcoux D."/>
            <person name="Ullrich K.K."/>
            <person name="Haas F.B."/>
            <person name="Vanderstraeten L."/>
            <person name="Becker D."/>
            <person name="Lang D."/>
            <person name="Vosolsobe S."/>
            <person name="Rombauts S."/>
            <person name="Wilhelmsson P.K.I."/>
            <person name="Janitza P."/>
            <person name="Kern R."/>
            <person name="Heyl A."/>
            <person name="Rumpler F."/>
            <person name="Villalobos L.I.A.C."/>
            <person name="Clay J.M."/>
            <person name="Skokan R."/>
            <person name="Toyoda A."/>
            <person name="Suzuki Y."/>
            <person name="Kagoshima H."/>
            <person name="Schijlen E."/>
            <person name="Tajeshwar N."/>
            <person name="Catarino B."/>
            <person name="Hetherington A.J."/>
            <person name="Saltykova A."/>
            <person name="Bonnot C."/>
            <person name="Breuninger H."/>
            <person name="Symeonidi A."/>
            <person name="Radhakrishnan G.V."/>
            <person name="Van Nieuwerburgh F."/>
            <person name="Deforce D."/>
            <person name="Chang C."/>
            <person name="Karol K.G."/>
            <person name="Hedrich R."/>
            <person name="Ulvskov P."/>
            <person name="Glockner G."/>
            <person name="Delwiche C.F."/>
            <person name="Petrasek J."/>
            <person name="Van de Peer Y."/>
            <person name="Friml J."/>
            <person name="Beilby M."/>
            <person name="Dolan L."/>
            <person name="Kohara Y."/>
            <person name="Sugano S."/>
            <person name="Fujiyama A."/>
            <person name="Delaux P.-M."/>
            <person name="Quint M."/>
            <person name="TheiBen G."/>
            <person name="Hagemann M."/>
            <person name="Harholt J."/>
            <person name="Dunand C."/>
            <person name="Zachgo S."/>
            <person name="Langdale J."/>
            <person name="Maumus F."/>
            <person name="Straeten D.V.D."/>
            <person name="Gould S.B."/>
            <person name="Rensing S.A."/>
        </authorList>
    </citation>
    <scope>NUCLEOTIDE SEQUENCE [LARGE SCALE GENOMIC DNA]</scope>
    <source>
        <strain evidence="3 4">S276</strain>
    </source>
</reference>
<dbReference type="SUPFAM" id="SSF53098">
    <property type="entry name" value="Ribonuclease H-like"/>
    <property type="match status" value="1"/>
</dbReference>
<feature type="compositionally biased region" description="Basic and acidic residues" evidence="1">
    <location>
        <begin position="401"/>
        <end position="413"/>
    </location>
</feature>
<dbReference type="Proteomes" id="UP000265515">
    <property type="component" value="Unassembled WGS sequence"/>
</dbReference>
<dbReference type="OrthoDB" id="10057873at2759"/>
<feature type="domain" description="HAT C-terminal dimerisation" evidence="2">
    <location>
        <begin position="141"/>
        <end position="212"/>
    </location>
</feature>
<protein>
    <recommendedName>
        <fullName evidence="2">HAT C-terminal dimerisation domain-containing protein</fullName>
    </recommendedName>
</protein>
<sequence length="637" mass="71244">MRTGEIVRTLVDAGAKVCPNDKNTKYLLKNYKGQGGESRTNDDHAISGADNLDSPALDEPQPPSVAGRFTAGVATLLAAALDEVDEGDDAGEGAATVEGGGGEWDSKKHSDMWGYLSEFYKKPGRNENDRKDDKMWRTVATDDESRLNPADWWAAHGGDVPDLQAIAIKVMGMWSTTTPAERNWASMDFVHSKRRNRLSSESLEKLVYIHWNMQLLRVPNNKDSGYIDVWGSFFEPDQEPVPDDGSVLSGRAEDAAEKEEEERRQRTLAKAPRGRIPKNLSDSDWSDSSDLADLIWKDKCWNESSSEDCSEEEVGDSDFELDAVPAIRATTYVGRRLGRRERDLEVEPAPTVDRLDTDVATLLRPMVDADKEEAAKAKAMADKEVHLVNRRIREEEARRVVVPTRRERERQARQQDQLKGQHMEDVEGGGGEKTEMPVEAGNMMQVEGEEAEGADDVHMQHERGDLEAAQETNEPHTEQIEEAVEVQPPIGVVYKRRPRPQALQEVEAVEKETGQQAEHAEKQQEQEAAKEISMSPMPAMTEAVQHDNLWKSRAGRKRKARVETKPSAPRRGRGRPKKMKTVATSPKQKGRRPGKLRKGQNKARKGVAISYDDPDSVDDIPQSSDEGCTPDEYYESD</sequence>
<feature type="compositionally biased region" description="Basic and acidic residues" evidence="1">
    <location>
        <begin position="455"/>
        <end position="466"/>
    </location>
</feature>
<keyword evidence="4" id="KW-1185">Reference proteome</keyword>
<evidence type="ECO:0000313" key="3">
    <source>
        <dbReference type="EMBL" id="GBG79897.1"/>
    </source>
</evidence>
<feature type="region of interest" description="Disordered" evidence="1">
    <location>
        <begin position="33"/>
        <end position="63"/>
    </location>
</feature>
<feature type="compositionally biased region" description="Basic residues" evidence="1">
    <location>
        <begin position="588"/>
        <end position="605"/>
    </location>
</feature>
<feature type="compositionally biased region" description="Basic and acidic residues" evidence="1">
    <location>
        <begin position="419"/>
        <end position="436"/>
    </location>
</feature>
<comment type="caution">
    <text evidence="3">The sequence shown here is derived from an EMBL/GenBank/DDBJ whole genome shotgun (WGS) entry which is preliminary data.</text>
</comment>
<feature type="region of interest" description="Disordered" evidence="1">
    <location>
        <begin position="85"/>
        <end position="104"/>
    </location>
</feature>
<feature type="compositionally biased region" description="Basic and acidic residues" evidence="1">
    <location>
        <begin position="508"/>
        <end position="530"/>
    </location>
</feature>
<evidence type="ECO:0000259" key="2">
    <source>
        <dbReference type="Pfam" id="PF05699"/>
    </source>
</evidence>
<feature type="region of interest" description="Disordered" evidence="1">
    <location>
        <begin position="237"/>
        <end position="283"/>
    </location>
</feature>
<accession>A0A388LC43</accession>
<feature type="region of interest" description="Disordered" evidence="1">
    <location>
        <begin position="451"/>
        <end position="637"/>
    </location>
</feature>
<dbReference type="GO" id="GO:0046983">
    <property type="term" value="F:protein dimerization activity"/>
    <property type="evidence" value="ECO:0007669"/>
    <property type="project" value="InterPro"/>
</dbReference>
<dbReference type="InterPro" id="IPR008906">
    <property type="entry name" value="HATC_C_dom"/>
</dbReference>